<keyword evidence="2 5" id="KW-0863">Zinc-finger</keyword>
<reference evidence="8 9" key="1">
    <citation type="submission" date="2006-10" db="EMBL/GenBank/DDBJ databases">
        <title>The Genome Sequence of Batrachochytrium dendrobatidis JEL423.</title>
        <authorList>
            <consortium name="The Broad Institute Genome Sequencing Platform"/>
            <person name="Birren B."/>
            <person name="Lander E."/>
            <person name="Galagan J."/>
            <person name="Cuomo C."/>
            <person name="Devon K."/>
            <person name="Jaffe D."/>
            <person name="Butler J."/>
            <person name="Alvarez P."/>
            <person name="Gnerre S."/>
            <person name="Grabherr M."/>
            <person name="Kleber M."/>
            <person name="Mauceli E."/>
            <person name="Brockman W."/>
            <person name="Young S."/>
            <person name="LaButti K."/>
            <person name="Sykes S."/>
            <person name="DeCaprio D."/>
            <person name="Crawford M."/>
            <person name="Koehrsen M."/>
            <person name="Engels R."/>
            <person name="Montgomery P."/>
            <person name="Pearson M."/>
            <person name="Howarth C."/>
            <person name="Larson L."/>
            <person name="White J."/>
            <person name="O'Leary S."/>
            <person name="Kodira C."/>
            <person name="Zeng Q."/>
            <person name="Yandava C."/>
            <person name="Alvarado L."/>
            <person name="Longcore J."/>
            <person name="James T."/>
        </authorList>
    </citation>
    <scope>NUCLEOTIDE SEQUENCE [LARGE SCALE GENOMIC DNA]</scope>
    <source>
        <strain evidence="8 9">JEL423</strain>
    </source>
</reference>
<dbReference type="SMART" id="SM00355">
    <property type="entry name" value="ZnF_C2H2"/>
    <property type="match status" value="3"/>
</dbReference>
<dbReference type="PANTHER" id="PTHR13267:SF3">
    <property type="entry name" value="ZINC FINGER PROTEIN 277"/>
    <property type="match status" value="1"/>
</dbReference>
<dbReference type="Proteomes" id="UP000077115">
    <property type="component" value="Unassembled WGS sequence"/>
</dbReference>
<dbReference type="PROSITE" id="PS00028">
    <property type="entry name" value="ZINC_FINGER_C2H2_1"/>
    <property type="match status" value="1"/>
</dbReference>
<feature type="domain" description="C2H2-type" evidence="7">
    <location>
        <begin position="218"/>
        <end position="247"/>
    </location>
</feature>
<evidence type="ECO:0000259" key="7">
    <source>
        <dbReference type="PROSITE" id="PS50157"/>
    </source>
</evidence>
<dbReference type="PROSITE" id="PS50157">
    <property type="entry name" value="ZINC_FINGER_C2H2_2"/>
    <property type="match status" value="1"/>
</dbReference>
<keyword evidence="1" id="KW-0479">Metal-binding</keyword>
<dbReference type="InterPro" id="IPR041661">
    <property type="entry name" value="ZN622/Rei1/Reh1_Znf-C2H2"/>
</dbReference>
<dbReference type="STRING" id="403673.A0A177WR53"/>
<organism evidence="8 9">
    <name type="scientific">Batrachochytrium dendrobatidis (strain JEL423)</name>
    <dbReference type="NCBI Taxonomy" id="403673"/>
    <lineage>
        <taxon>Eukaryota</taxon>
        <taxon>Fungi</taxon>
        <taxon>Fungi incertae sedis</taxon>
        <taxon>Chytridiomycota</taxon>
        <taxon>Chytridiomycota incertae sedis</taxon>
        <taxon>Chytridiomycetes</taxon>
        <taxon>Rhizophydiales</taxon>
        <taxon>Rhizophydiales incertae sedis</taxon>
        <taxon>Batrachochytrium</taxon>
    </lineage>
</organism>
<evidence type="ECO:0000313" key="9">
    <source>
        <dbReference type="Proteomes" id="UP000077115"/>
    </source>
</evidence>
<evidence type="ECO:0000256" key="1">
    <source>
        <dbReference type="ARBA" id="ARBA00022723"/>
    </source>
</evidence>
<name>A0A177WR53_BATDL</name>
<dbReference type="EMBL" id="DS022306">
    <property type="protein sequence ID" value="OAJ41890.1"/>
    <property type="molecule type" value="Genomic_DNA"/>
</dbReference>
<sequence>MQDQSGRDGPLLLQKSHDHHIDSGSDSDSSLPARLRPLVFWSRSVFVCSWPGCHQTDFKPTKDPMIALKHLQQVHSIHIHQVPHVMPFLDEYIHYWAHQVDSHGISILDSFKVGANYYLGRSDPTVYNTSSGINHQDSIIRARFRQTTLEAVLRVQEQERALDAHHQRQCLFCKLDLPTRADLFSHMFCEHGFNIGLPDNLVHVNEFLDTLHRHLTALECIYCERTFKSNIILRKHMRKKKHFKINPKNQFYDRYYLINYAEPDAIAHRDEEESLEQDDWEDWNEDDAEEPTMCLFEETVLPSVEGAHEHMISQHGFDLRKLARQHHPRFLVPFYDNDPLLTLDVLDDDMYQNDSNVHATVQMRSELSEHAPSLIEESAIKDSNINN</sequence>
<evidence type="ECO:0000256" key="6">
    <source>
        <dbReference type="SAM" id="MobiDB-lite"/>
    </source>
</evidence>
<evidence type="ECO:0000256" key="2">
    <source>
        <dbReference type="ARBA" id="ARBA00022771"/>
    </source>
</evidence>
<dbReference type="SUPFAM" id="SSF57667">
    <property type="entry name" value="beta-beta-alpha zinc fingers"/>
    <property type="match status" value="2"/>
</dbReference>
<proteinExistence type="inferred from homology"/>
<dbReference type="GO" id="GO:0008270">
    <property type="term" value="F:zinc ion binding"/>
    <property type="evidence" value="ECO:0007669"/>
    <property type="project" value="UniProtKB-KW"/>
</dbReference>
<feature type="region of interest" description="Disordered" evidence="6">
    <location>
        <begin position="1"/>
        <end position="30"/>
    </location>
</feature>
<keyword evidence="3" id="KW-0862">Zinc</keyword>
<dbReference type="PANTHER" id="PTHR13267">
    <property type="entry name" value="ZINC FINGER PROTEIN 277"/>
    <property type="match status" value="1"/>
</dbReference>
<dbReference type="VEuPathDB" id="FungiDB:BDEG_25420"/>
<protein>
    <recommendedName>
        <fullName evidence="7">C2H2-type domain-containing protein</fullName>
    </recommendedName>
</protein>
<evidence type="ECO:0000256" key="3">
    <source>
        <dbReference type="ARBA" id="ARBA00022833"/>
    </source>
</evidence>
<comment type="similarity">
    <text evidence="4">Belongs to the ZNF277 family.</text>
</comment>
<dbReference type="OrthoDB" id="7848332at2759"/>
<dbReference type="Pfam" id="PF12756">
    <property type="entry name" value="zf-C2H2_2"/>
    <property type="match status" value="1"/>
</dbReference>
<dbReference type="eggNOG" id="KOG2482">
    <property type="taxonomic scope" value="Eukaryota"/>
</dbReference>
<dbReference type="InterPro" id="IPR036236">
    <property type="entry name" value="Znf_C2H2_sf"/>
</dbReference>
<reference evidence="8 9" key="2">
    <citation type="submission" date="2016-05" db="EMBL/GenBank/DDBJ databases">
        <title>Lineage-specific infection strategies underlie the spectrum of fungal disease in amphibians.</title>
        <authorList>
            <person name="Cuomo C.A."/>
            <person name="Farrer R.A."/>
            <person name="James T."/>
            <person name="Longcore J."/>
            <person name="Birren B."/>
        </authorList>
    </citation>
    <scope>NUCLEOTIDE SEQUENCE [LARGE SCALE GENOMIC DNA]</scope>
    <source>
        <strain evidence="8 9">JEL423</strain>
    </source>
</reference>
<evidence type="ECO:0000313" key="8">
    <source>
        <dbReference type="EMBL" id="OAJ41890.1"/>
    </source>
</evidence>
<gene>
    <name evidence="8" type="ORF">BDEG_25420</name>
</gene>
<dbReference type="InterPro" id="IPR013087">
    <property type="entry name" value="Znf_C2H2_type"/>
</dbReference>
<dbReference type="AlphaFoldDB" id="A0A177WR53"/>
<accession>A0A177WR53</accession>
<evidence type="ECO:0000256" key="4">
    <source>
        <dbReference type="ARBA" id="ARBA00034119"/>
    </source>
</evidence>
<evidence type="ECO:0000256" key="5">
    <source>
        <dbReference type="PROSITE-ProRule" id="PRU00042"/>
    </source>
</evidence>
<dbReference type="InterPro" id="IPR040048">
    <property type="entry name" value="ZNF277"/>
</dbReference>